<dbReference type="InterPro" id="IPR050300">
    <property type="entry name" value="GDXG_lipolytic_enzyme"/>
</dbReference>
<gene>
    <name evidence="3" type="ORF">DD666_15235</name>
</gene>
<dbReference type="Gene3D" id="3.40.50.1820">
    <property type="entry name" value="alpha/beta hydrolase"/>
    <property type="match status" value="1"/>
</dbReference>
<name>A0A356LIC6_9BURK</name>
<dbReference type="InterPro" id="IPR029058">
    <property type="entry name" value="AB_hydrolase_fold"/>
</dbReference>
<sequence>MKRFDMLTASERDAAYDNTAAVSNSARQLADFEDRSARLLTQVACQQDLRYGPKERQLFDYFPGKRDAPTLIFVHGGYWQMRHKNTFRFVVDGALKQGLNAALIGYTLAPQASLAQIVQEVRQGIAAVSAHAVKIGANRHVLVSGWSAGGHLAALCLGCEAVVAGLGASGIYDLAPIRMTYLNRALQLTEQDTDIYSPMALSAVEKPFVIAFGTQELPQLKSQSKAFSDYRLNLPGCLLPVSGADHFSILNDLADPHGALLPALLSA</sequence>
<dbReference type="AlphaFoldDB" id="A0A356LIC6"/>
<dbReference type="InterPro" id="IPR049492">
    <property type="entry name" value="BD-FAE-like_dom"/>
</dbReference>
<keyword evidence="1 3" id="KW-0378">Hydrolase</keyword>
<organism evidence="3 4">
    <name type="scientific">Advenella kashmirensis</name>
    <dbReference type="NCBI Taxonomy" id="310575"/>
    <lineage>
        <taxon>Bacteria</taxon>
        <taxon>Pseudomonadati</taxon>
        <taxon>Pseudomonadota</taxon>
        <taxon>Betaproteobacteria</taxon>
        <taxon>Burkholderiales</taxon>
        <taxon>Alcaligenaceae</taxon>
    </lineage>
</organism>
<feature type="domain" description="BD-FAE-like" evidence="2">
    <location>
        <begin position="65"/>
        <end position="155"/>
    </location>
</feature>
<evidence type="ECO:0000313" key="4">
    <source>
        <dbReference type="Proteomes" id="UP000264036"/>
    </source>
</evidence>
<dbReference type="EMBL" id="DOEK01000030">
    <property type="protein sequence ID" value="HBP30760.1"/>
    <property type="molecule type" value="Genomic_DNA"/>
</dbReference>
<evidence type="ECO:0000313" key="3">
    <source>
        <dbReference type="EMBL" id="HBP30760.1"/>
    </source>
</evidence>
<dbReference type="PANTHER" id="PTHR48081">
    <property type="entry name" value="AB HYDROLASE SUPERFAMILY PROTEIN C4A8.06C"/>
    <property type="match status" value="1"/>
</dbReference>
<dbReference type="Pfam" id="PF20434">
    <property type="entry name" value="BD-FAE"/>
    <property type="match status" value="1"/>
</dbReference>
<dbReference type="GO" id="GO:0016787">
    <property type="term" value="F:hydrolase activity"/>
    <property type="evidence" value="ECO:0007669"/>
    <property type="project" value="UniProtKB-KW"/>
</dbReference>
<dbReference type="SUPFAM" id="SSF53474">
    <property type="entry name" value="alpha/beta-Hydrolases"/>
    <property type="match status" value="1"/>
</dbReference>
<reference evidence="3 4" key="1">
    <citation type="journal article" date="2018" name="Nat. Biotechnol.">
        <title>A standardized bacterial taxonomy based on genome phylogeny substantially revises the tree of life.</title>
        <authorList>
            <person name="Parks D.H."/>
            <person name="Chuvochina M."/>
            <person name="Waite D.W."/>
            <person name="Rinke C."/>
            <person name="Skarshewski A."/>
            <person name="Chaumeil P.A."/>
            <person name="Hugenholtz P."/>
        </authorList>
    </citation>
    <scope>NUCLEOTIDE SEQUENCE [LARGE SCALE GENOMIC DNA]</scope>
    <source>
        <strain evidence="3">UBA10707</strain>
    </source>
</reference>
<evidence type="ECO:0000256" key="1">
    <source>
        <dbReference type="ARBA" id="ARBA00022801"/>
    </source>
</evidence>
<proteinExistence type="predicted"/>
<comment type="caution">
    <text evidence="3">The sequence shown here is derived from an EMBL/GenBank/DDBJ whole genome shotgun (WGS) entry which is preliminary data.</text>
</comment>
<dbReference type="Proteomes" id="UP000264036">
    <property type="component" value="Unassembled WGS sequence"/>
</dbReference>
<protein>
    <submittedName>
        <fullName evidence="3">Alpha/beta hydrolase</fullName>
    </submittedName>
</protein>
<evidence type="ECO:0000259" key="2">
    <source>
        <dbReference type="Pfam" id="PF20434"/>
    </source>
</evidence>
<accession>A0A356LIC6</accession>
<dbReference type="PANTHER" id="PTHR48081:SF33">
    <property type="entry name" value="KYNURENINE FORMAMIDASE"/>
    <property type="match status" value="1"/>
</dbReference>